<dbReference type="PROSITE" id="PS51934">
    <property type="entry name" value="LRAT"/>
    <property type="match status" value="1"/>
</dbReference>
<dbReference type="GO" id="GO:0008970">
    <property type="term" value="F:phospholipase A1 activity"/>
    <property type="evidence" value="ECO:0007669"/>
    <property type="project" value="TreeGrafter"/>
</dbReference>
<proteinExistence type="inferred from homology"/>
<dbReference type="PANTHER" id="PTHR13943">
    <property type="entry name" value="HRAS-LIKE SUPPRESSOR - RELATED"/>
    <property type="match status" value="1"/>
</dbReference>
<organism evidence="6 7">
    <name type="scientific">Urocitellus parryii</name>
    <name type="common">Arctic ground squirrel</name>
    <name type="synonym">Spermophilus parryii</name>
    <dbReference type="NCBI Taxonomy" id="9999"/>
    <lineage>
        <taxon>Eukaryota</taxon>
        <taxon>Metazoa</taxon>
        <taxon>Chordata</taxon>
        <taxon>Craniata</taxon>
        <taxon>Vertebrata</taxon>
        <taxon>Euteleostomi</taxon>
        <taxon>Mammalia</taxon>
        <taxon>Eutheria</taxon>
        <taxon>Euarchontoglires</taxon>
        <taxon>Glires</taxon>
        <taxon>Rodentia</taxon>
        <taxon>Sciuromorpha</taxon>
        <taxon>Sciuridae</taxon>
        <taxon>Xerinae</taxon>
        <taxon>Marmotini</taxon>
        <taxon>Urocitellus</taxon>
    </lineage>
</organism>
<comment type="similarity">
    <text evidence="1">Belongs to the H-rev107 family.</text>
</comment>
<dbReference type="Pfam" id="PF04970">
    <property type="entry name" value="LRAT"/>
    <property type="match status" value="1"/>
</dbReference>
<name>A0A8D2HC05_UROPR</name>
<evidence type="ECO:0000313" key="6">
    <source>
        <dbReference type="Ensembl" id="ENSUPAP00010011107.1"/>
    </source>
</evidence>
<dbReference type="GO" id="GO:0005737">
    <property type="term" value="C:cytoplasm"/>
    <property type="evidence" value="ECO:0007669"/>
    <property type="project" value="TreeGrafter"/>
</dbReference>
<protein>
    <recommendedName>
        <fullName evidence="5">LRAT domain-containing protein</fullName>
    </recommendedName>
</protein>
<reference evidence="6" key="1">
    <citation type="submission" date="2025-08" db="UniProtKB">
        <authorList>
            <consortium name="Ensembl"/>
        </authorList>
    </citation>
    <scope>IDENTIFICATION</scope>
</reference>
<evidence type="ECO:0000259" key="5">
    <source>
        <dbReference type="PROSITE" id="PS51934"/>
    </source>
</evidence>
<keyword evidence="3" id="KW-0378">Hydrolase</keyword>
<sequence length="196" mass="21904">MDRSWKAPVLSRIREVLEGGSGGSGHTLPSFLTQAEAHTGIPAPHPPKPGDLIEIFRFGYQHWVVYVGNGYVVHLTTPSKNPIGGSSSPFSVQGGKAMVKREQLEDVARGCSYQINNYLDDMYQPLSAEKIISYAEKLIGKEIWYNVLGWNCEHFVTHLRYGKSHSEQVRPCVGDLSLLEGGSKKKRCYQRKIETL</sequence>
<dbReference type="InterPro" id="IPR007053">
    <property type="entry name" value="LRAT_dom"/>
</dbReference>
<reference evidence="6" key="2">
    <citation type="submission" date="2025-09" db="UniProtKB">
        <authorList>
            <consortium name="Ensembl"/>
        </authorList>
    </citation>
    <scope>IDENTIFICATION</scope>
</reference>
<keyword evidence="7" id="KW-1185">Reference proteome</keyword>
<feature type="domain" description="LRAT" evidence="5">
    <location>
        <begin position="52"/>
        <end position="168"/>
    </location>
</feature>
<evidence type="ECO:0000313" key="7">
    <source>
        <dbReference type="Proteomes" id="UP000694417"/>
    </source>
</evidence>
<dbReference type="Proteomes" id="UP000694417">
    <property type="component" value="Unplaced"/>
</dbReference>
<evidence type="ECO:0000256" key="2">
    <source>
        <dbReference type="ARBA" id="ARBA00022679"/>
    </source>
</evidence>
<evidence type="ECO:0000256" key="1">
    <source>
        <dbReference type="ARBA" id="ARBA00007824"/>
    </source>
</evidence>
<keyword evidence="4" id="KW-0443">Lipid metabolism</keyword>
<dbReference type="Ensembl" id="ENSUPAT00010012759.1">
    <property type="protein sequence ID" value="ENSUPAP00010011107.1"/>
    <property type="gene ID" value="ENSUPAG00010008937.1"/>
</dbReference>
<dbReference type="InterPro" id="IPR051496">
    <property type="entry name" value="H-rev107_PLA/AT"/>
</dbReference>
<accession>A0A8D2HC05</accession>
<evidence type="ECO:0000256" key="4">
    <source>
        <dbReference type="ARBA" id="ARBA00023098"/>
    </source>
</evidence>
<dbReference type="GeneTree" id="ENSGT00940000162878"/>
<dbReference type="Gene3D" id="3.90.1720.10">
    <property type="entry name" value="endopeptidase domain like (from Nostoc punctiforme)"/>
    <property type="match status" value="1"/>
</dbReference>
<dbReference type="AlphaFoldDB" id="A0A8D2HC05"/>
<dbReference type="GO" id="GO:0070292">
    <property type="term" value="P:N-acylphosphatidylethanolamine metabolic process"/>
    <property type="evidence" value="ECO:0007669"/>
    <property type="project" value="TreeGrafter"/>
</dbReference>
<dbReference type="GO" id="GO:0004623">
    <property type="term" value="F:phospholipase A2 activity"/>
    <property type="evidence" value="ECO:0007669"/>
    <property type="project" value="TreeGrafter"/>
</dbReference>
<keyword evidence="2" id="KW-0808">Transferase</keyword>
<dbReference type="PANTHER" id="PTHR13943:SF36">
    <property type="entry name" value="PHOSPHOLIPASE A AND ACYLTRANSFERASE 4"/>
    <property type="match status" value="1"/>
</dbReference>
<evidence type="ECO:0000256" key="3">
    <source>
        <dbReference type="ARBA" id="ARBA00022801"/>
    </source>
</evidence>
<dbReference type="GO" id="GO:0016410">
    <property type="term" value="F:N-acyltransferase activity"/>
    <property type="evidence" value="ECO:0007669"/>
    <property type="project" value="TreeGrafter"/>
</dbReference>